<dbReference type="GO" id="GO:0005524">
    <property type="term" value="F:ATP binding"/>
    <property type="evidence" value="ECO:0007669"/>
    <property type="project" value="UniProtKB-KW"/>
</dbReference>
<evidence type="ECO:0000256" key="3">
    <source>
        <dbReference type="ARBA" id="ARBA00022692"/>
    </source>
</evidence>
<dbReference type="PANTHER" id="PTHR11384:SF59">
    <property type="entry name" value="LYSOSOMAL COBALAMIN TRANSPORTER ABCD4"/>
    <property type="match status" value="1"/>
</dbReference>
<keyword evidence="6 9" id="KW-1133">Transmembrane helix</keyword>
<dbReference type="Gene3D" id="1.20.1560.10">
    <property type="entry name" value="ABC transporter type 1, transmembrane domain"/>
    <property type="match status" value="1"/>
</dbReference>
<dbReference type="InterPro" id="IPR017871">
    <property type="entry name" value="ABC_transporter-like_CS"/>
</dbReference>
<dbReference type="SUPFAM" id="SSF52540">
    <property type="entry name" value="P-loop containing nucleoside triphosphate hydrolases"/>
    <property type="match status" value="1"/>
</dbReference>
<dbReference type="PROSITE" id="PS50929">
    <property type="entry name" value="ABC_TM1F"/>
    <property type="match status" value="1"/>
</dbReference>
<proteinExistence type="predicted"/>
<dbReference type="GO" id="GO:0140359">
    <property type="term" value="F:ABC-type transporter activity"/>
    <property type="evidence" value="ECO:0007669"/>
    <property type="project" value="InterPro"/>
</dbReference>
<dbReference type="CDD" id="cd03223">
    <property type="entry name" value="ABCD_peroxisomal_ALDP"/>
    <property type="match status" value="1"/>
</dbReference>
<evidence type="ECO:0000259" key="11">
    <source>
        <dbReference type="PROSITE" id="PS50929"/>
    </source>
</evidence>
<dbReference type="InterPro" id="IPR003593">
    <property type="entry name" value="AAA+_ATPase"/>
</dbReference>
<dbReference type="PROSITE" id="PS00211">
    <property type="entry name" value="ABC_TRANSPORTER_1"/>
    <property type="match status" value="1"/>
</dbReference>
<keyword evidence="7 9" id="KW-0472">Membrane</keyword>
<feature type="transmembrane region" description="Helical" evidence="9">
    <location>
        <begin position="280"/>
        <end position="304"/>
    </location>
</feature>
<feature type="domain" description="ABC transporter" evidence="10">
    <location>
        <begin position="373"/>
        <end position="573"/>
    </location>
</feature>
<dbReference type="InterPro" id="IPR027417">
    <property type="entry name" value="P-loop_NTPase"/>
</dbReference>
<evidence type="ECO:0000256" key="9">
    <source>
        <dbReference type="SAM" id="Phobius"/>
    </source>
</evidence>
<evidence type="ECO:0008006" key="14">
    <source>
        <dbReference type="Google" id="ProtNLM"/>
    </source>
</evidence>
<keyword evidence="2" id="KW-0813">Transport</keyword>
<dbReference type="Pfam" id="PF06472">
    <property type="entry name" value="ABC_membrane_2"/>
    <property type="match status" value="1"/>
</dbReference>
<dbReference type="Gene3D" id="3.40.50.300">
    <property type="entry name" value="P-loop containing nucleotide triphosphate hydrolases"/>
    <property type="match status" value="1"/>
</dbReference>
<feature type="compositionally biased region" description="Basic and acidic residues" evidence="8">
    <location>
        <begin position="551"/>
        <end position="562"/>
    </location>
</feature>
<keyword evidence="5" id="KW-0067">ATP-binding</keyword>
<protein>
    <recommendedName>
        <fullName evidence="14">ABC transporter ATP-binding protein</fullName>
    </recommendedName>
</protein>
<feature type="domain" description="ABC transmembrane type-1" evidence="11">
    <location>
        <begin position="41"/>
        <end position="339"/>
    </location>
</feature>
<evidence type="ECO:0000256" key="1">
    <source>
        <dbReference type="ARBA" id="ARBA00004651"/>
    </source>
</evidence>
<feature type="transmembrane region" description="Helical" evidence="9">
    <location>
        <begin position="77"/>
        <end position="106"/>
    </location>
</feature>
<keyword evidence="4" id="KW-0547">Nucleotide-binding</keyword>
<evidence type="ECO:0000259" key="10">
    <source>
        <dbReference type="PROSITE" id="PS50893"/>
    </source>
</evidence>
<dbReference type="InterPro" id="IPR050835">
    <property type="entry name" value="ABC_transporter_sub-D"/>
</dbReference>
<name>A0A2W5B656_9SPHN</name>
<gene>
    <name evidence="12" type="ORF">DI632_10765</name>
</gene>
<dbReference type="SUPFAM" id="SSF90123">
    <property type="entry name" value="ABC transporter transmembrane region"/>
    <property type="match status" value="1"/>
</dbReference>
<dbReference type="SMART" id="SM00382">
    <property type="entry name" value="AAA"/>
    <property type="match status" value="1"/>
</dbReference>
<evidence type="ECO:0000256" key="7">
    <source>
        <dbReference type="ARBA" id="ARBA00023136"/>
    </source>
</evidence>
<comment type="caution">
    <text evidence="12">The sequence shown here is derived from an EMBL/GenBank/DDBJ whole genome shotgun (WGS) entry which is preliminary data.</text>
</comment>
<dbReference type="GO" id="GO:0016887">
    <property type="term" value="F:ATP hydrolysis activity"/>
    <property type="evidence" value="ECO:0007669"/>
    <property type="project" value="InterPro"/>
</dbReference>
<accession>A0A2W5B656</accession>
<evidence type="ECO:0000256" key="4">
    <source>
        <dbReference type="ARBA" id="ARBA00022741"/>
    </source>
</evidence>
<dbReference type="AlphaFoldDB" id="A0A2W5B656"/>
<dbReference type="InterPro" id="IPR003439">
    <property type="entry name" value="ABC_transporter-like_ATP-bd"/>
</dbReference>
<evidence type="ECO:0000256" key="5">
    <source>
        <dbReference type="ARBA" id="ARBA00022840"/>
    </source>
</evidence>
<sequence length="574" mass="62888">MLHERSAPVVRQHNLLQSLWKIAAPFWRPGRRSAGSYLLLVLAIGFGMAGTYTGLAMNRWQGAWAQSLQEMNRARTTALQVEFVGVIALMVGVAALATFWQSLLVIRWRTWMTTRFVNRWLGSGAMLPIEQGRLLDNPDQRISEDIGLMVTNSLKLGIGLVSAITGLVGYSVNVWRLAGDVAVPIGATGLNVPGGMVTVAILFSLTTTLAVHLAGRVLLRLTVQQQAREANFRFSAAQVREHAEQIVLMNGVGAESGRLLDHFASVRAIMYRMAFFQLRFTPFVSALNWFTMMFPTFMLLNSYFGDRMSLARMMEVSGSTASLSLALAWIITNYEEIQTLRAVTLRLGELDTAVDKVATAGALTVTPGDGRRLEAHGIRLTTPAGRELVRDLALSVGEGEHWSIRGPSGTGKSTLLRALAGIWRHGSGEIRVPADASLMMLPQVPYIPDGTLRAALAYPSPAEHFPLADCATALETANLPLLVERLNEARAWRHQLSPGEQQRVGFARILLHKPDILVLDEATSSLDPANARRMFDALRAALPATSVISVSHREGDEERPSHQLDISTFAERGD</sequence>
<dbReference type="EMBL" id="QFNF01000027">
    <property type="protein sequence ID" value="PZO76258.1"/>
    <property type="molecule type" value="Genomic_DNA"/>
</dbReference>
<organism evidence="12 13">
    <name type="scientific">Sphingomonas hengshuiensis</name>
    <dbReference type="NCBI Taxonomy" id="1609977"/>
    <lineage>
        <taxon>Bacteria</taxon>
        <taxon>Pseudomonadati</taxon>
        <taxon>Pseudomonadota</taxon>
        <taxon>Alphaproteobacteria</taxon>
        <taxon>Sphingomonadales</taxon>
        <taxon>Sphingomonadaceae</taxon>
        <taxon>Sphingomonas</taxon>
    </lineage>
</organism>
<feature type="transmembrane region" description="Helical" evidence="9">
    <location>
        <begin position="37"/>
        <end position="57"/>
    </location>
</feature>
<feature type="region of interest" description="Disordered" evidence="8">
    <location>
        <begin position="551"/>
        <end position="574"/>
    </location>
</feature>
<dbReference type="InterPro" id="IPR011527">
    <property type="entry name" value="ABC1_TM_dom"/>
</dbReference>
<keyword evidence="3 9" id="KW-0812">Transmembrane</keyword>
<dbReference type="InterPro" id="IPR036640">
    <property type="entry name" value="ABC1_TM_sf"/>
</dbReference>
<dbReference type="Proteomes" id="UP000248614">
    <property type="component" value="Unassembled WGS sequence"/>
</dbReference>
<reference evidence="12 13" key="1">
    <citation type="submission" date="2017-08" db="EMBL/GenBank/DDBJ databases">
        <title>Infants hospitalized years apart are colonized by the same room-sourced microbial strains.</title>
        <authorList>
            <person name="Brooks B."/>
            <person name="Olm M.R."/>
            <person name="Firek B.A."/>
            <person name="Baker R."/>
            <person name="Thomas B.C."/>
            <person name="Morowitz M.J."/>
            <person name="Banfield J.F."/>
        </authorList>
    </citation>
    <scope>NUCLEOTIDE SEQUENCE [LARGE SCALE GENOMIC DNA]</scope>
    <source>
        <strain evidence="12">S2_018_000_R3_110</strain>
    </source>
</reference>
<dbReference type="Pfam" id="PF00005">
    <property type="entry name" value="ABC_tran"/>
    <property type="match status" value="1"/>
</dbReference>
<dbReference type="PANTHER" id="PTHR11384">
    <property type="entry name" value="ATP-BINDING CASSETTE, SUB-FAMILY D MEMBER"/>
    <property type="match status" value="1"/>
</dbReference>
<dbReference type="PROSITE" id="PS50893">
    <property type="entry name" value="ABC_TRANSPORTER_2"/>
    <property type="match status" value="1"/>
</dbReference>
<evidence type="ECO:0000256" key="2">
    <source>
        <dbReference type="ARBA" id="ARBA00022448"/>
    </source>
</evidence>
<evidence type="ECO:0000313" key="13">
    <source>
        <dbReference type="Proteomes" id="UP000248614"/>
    </source>
</evidence>
<evidence type="ECO:0000256" key="8">
    <source>
        <dbReference type="SAM" id="MobiDB-lite"/>
    </source>
</evidence>
<evidence type="ECO:0000313" key="12">
    <source>
        <dbReference type="EMBL" id="PZO76258.1"/>
    </source>
</evidence>
<comment type="subcellular location">
    <subcellularLocation>
        <location evidence="1">Cell membrane</location>
        <topology evidence="1">Multi-pass membrane protein</topology>
    </subcellularLocation>
</comment>
<feature type="transmembrane region" description="Helical" evidence="9">
    <location>
        <begin position="156"/>
        <end position="175"/>
    </location>
</feature>
<feature type="transmembrane region" description="Helical" evidence="9">
    <location>
        <begin position="195"/>
        <end position="219"/>
    </location>
</feature>
<dbReference type="GO" id="GO:0005886">
    <property type="term" value="C:plasma membrane"/>
    <property type="evidence" value="ECO:0007669"/>
    <property type="project" value="UniProtKB-SubCell"/>
</dbReference>
<evidence type="ECO:0000256" key="6">
    <source>
        <dbReference type="ARBA" id="ARBA00022989"/>
    </source>
</evidence>